<keyword evidence="3" id="KW-1185">Reference proteome</keyword>
<gene>
    <name evidence="2" type="ORF">BDV25DRAFT_163647</name>
</gene>
<dbReference type="EMBL" id="ML742304">
    <property type="protein sequence ID" value="KAE8145884.1"/>
    <property type="molecule type" value="Genomic_DNA"/>
</dbReference>
<name>A0A5N6THN1_ASPAV</name>
<reference evidence="2 3" key="1">
    <citation type="submission" date="2019-04" db="EMBL/GenBank/DDBJ databases">
        <title>Friends and foes A comparative genomics study of 23 Aspergillus species from section Flavi.</title>
        <authorList>
            <consortium name="DOE Joint Genome Institute"/>
            <person name="Kjaerbolling I."/>
            <person name="Vesth T."/>
            <person name="Frisvad J.C."/>
            <person name="Nybo J.L."/>
            <person name="Theobald S."/>
            <person name="Kildgaard S."/>
            <person name="Isbrandt T."/>
            <person name="Kuo A."/>
            <person name="Sato A."/>
            <person name="Lyhne E.K."/>
            <person name="Kogle M.E."/>
            <person name="Wiebenga A."/>
            <person name="Kun R.S."/>
            <person name="Lubbers R.J."/>
            <person name="Makela M.R."/>
            <person name="Barry K."/>
            <person name="Chovatia M."/>
            <person name="Clum A."/>
            <person name="Daum C."/>
            <person name="Haridas S."/>
            <person name="He G."/>
            <person name="LaButti K."/>
            <person name="Lipzen A."/>
            <person name="Mondo S."/>
            <person name="Riley R."/>
            <person name="Salamov A."/>
            <person name="Simmons B.A."/>
            <person name="Magnuson J.K."/>
            <person name="Henrissat B."/>
            <person name="Mortensen U.H."/>
            <person name="Larsen T.O."/>
            <person name="Devries R.P."/>
            <person name="Grigoriev I.V."/>
            <person name="Machida M."/>
            <person name="Baker S.E."/>
            <person name="Andersen M.R."/>
        </authorList>
    </citation>
    <scope>NUCLEOTIDE SEQUENCE [LARGE SCALE GENOMIC DNA]</scope>
    <source>
        <strain evidence="2 3">IBT 18842</strain>
    </source>
</reference>
<proteinExistence type="predicted"/>
<evidence type="ECO:0000256" key="1">
    <source>
        <dbReference type="SAM" id="MobiDB-lite"/>
    </source>
</evidence>
<dbReference type="Proteomes" id="UP000325780">
    <property type="component" value="Unassembled WGS sequence"/>
</dbReference>
<feature type="region of interest" description="Disordered" evidence="1">
    <location>
        <begin position="12"/>
        <end position="68"/>
    </location>
</feature>
<evidence type="ECO:0000313" key="2">
    <source>
        <dbReference type="EMBL" id="KAE8145884.1"/>
    </source>
</evidence>
<organism evidence="2 3">
    <name type="scientific">Aspergillus avenaceus</name>
    <dbReference type="NCBI Taxonomy" id="36643"/>
    <lineage>
        <taxon>Eukaryota</taxon>
        <taxon>Fungi</taxon>
        <taxon>Dikarya</taxon>
        <taxon>Ascomycota</taxon>
        <taxon>Pezizomycotina</taxon>
        <taxon>Eurotiomycetes</taxon>
        <taxon>Eurotiomycetidae</taxon>
        <taxon>Eurotiales</taxon>
        <taxon>Aspergillaceae</taxon>
        <taxon>Aspergillus</taxon>
        <taxon>Aspergillus subgen. Circumdati</taxon>
    </lineage>
</organism>
<protein>
    <submittedName>
        <fullName evidence="2">Uncharacterized protein</fullName>
    </submittedName>
</protein>
<feature type="region of interest" description="Disordered" evidence="1">
    <location>
        <begin position="93"/>
        <end position="119"/>
    </location>
</feature>
<accession>A0A5N6THN1</accession>
<evidence type="ECO:0000313" key="3">
    <source>
        <dbReference type="Proteomes" id="UP000325780"/>
    </source>
</evidence>
<dbReference type="AlphaFoldDB" id="A0A5N6THN1"/>
<sequence>MLHFLCGCRSPSQPHKINHSHQDTYTNQNNPYTQETNTGYIAPPLPAYTPHPSNLEKPPSQSPPDHIDEKNRLAFESVESVHNAEDVASDVSSAVSFTSSYGDTSTATRETPPPPYSPYSLSVSPVLGAGVQERDVNMVLVERPRPVFCRSGRSSSEGI</sequence>
<feature type="compositionally biased region" description="Polar residues" evidence="1">
    <location>
        <begin position="23"/>
        <end position="39"/>
    </location>
</feature>